<proteinExistence type="predicted"/>
<keyword evidence="3" id="KW-1185">Reference proteome</keyword>
<dbReference type="InterPro" id="IPR003959">
    <property type="entry name" value="ATPase_AAA_core"/>
</dbReference>
<dbReference type="GO" id="GO:0005524">
    <property type="term" value="F:ATP binding"/>
    <property type="evidence" value="ECO:0007669"/>
    <property type="project" value="InterPro"/>
</dbReference>
<dbReference type="RefSeq" id="WP_171163594.1">
    <property type="nucleotide sequence ID" value="NZ_CP053073.1"/>
</dbReference>
<protein>
    <recommendedName>
        <fullName evidence="1">AAA+ ATPase domain-containing protein</fullName>
    </recommendedName>
</protein>
<dbReference type="Gene3D" id="3.40.50.300">
    <property type="entry name" value="P-loop containing nucleotide triphosphate hydrolases"/>
    <property type="match status" value="2"/>
</dbReference>
<dbReference type="EMBL" id="CP053073">
    <property type="protein sequence ID" value="QJR15905.1"/>
    <property type="molecule type" value="Genomic_DNA"/>
</dbReference>
<sequence>MFLREIRIRNLRSIPALDLSFEDAEVEHKGRRWTLLLGENGVGKSTVLKAIGLITAGSEAIGQLFGDADAWVRNGEQSAEIYARIETAEGKSRELSLTIKRGTNIRSLYAENADTLDELDRAIERARRNYFVLGYGVSRRLPAATGSWSREGSKDARFANVASLFNADVPLTPLEAWAMDLDYRHADALDVVRAAIERLLPGVNFSHIDKAKRRLIFDTPDGEVPLAFLSDGYQNMAAWCGDLLYRITETFEDYKDPLAARGLLLIDELDLHLHPQWQRRLVDFLTQTLPNMQIVATTHSALTVHQARENELYVLRRPQASMPPQLIPFEGDPSKLSIQQLIVSPLFGLETSDSLPVEALRQQARDLQFREKEIGDTERTQLNHIAQQLRELPDAGRQPEYLREQAQLLERIQAELMDRKVSK</sequence>
<evidence type="ECO:0000313" key="2">
    <source>
        <dbReference type="EMBL" id="QJR15905.1"/>
    </source>
</evidence>
<name>A0A6M4H9P4_9PROT</name>
<dbReference type="SUPFAM" id="SSF52540">
    <property type="entry name" value="P-loop containing nucleoside triphosphate hydrolases"/>
    <property type="match status" value="1"/>
</dbReference>
<evidence type="ECO:0000313" key="3">
    <source>
        <dbReference type="Proteomes" id="UP000503096"/>
    </source>
</evidence>
<feature type="domain" description="AAA+ ATPase" evidence="1">
    <location>
        <begin position="30"/>
        <end position="318"/>
    </location>
</feature>
<dbReference type="InterPro" id="IPR027417">
    <property type="entry name" value="P-loop_NTPase"/>
</dbReference>
<organism evidence="2 3">
    <name type="scientific">Usitatibacter palustris</name>
    <dbReference type="NCBI Taxonomy" id="2732487"/>
    <lineage>
        <taxon>Bacteria</taxon>
        <taxon>Pseudomonadati</taxon>
        <taxon>Pseudomonadota</taxon>
        <taxon>Betaproteobacteria</taxon>
        <taxon>Nitrosomonadales</taxon>
        <taxon>Usitatibacteraceae</taxon>
        <taxon>Usitatibacter</taxon>
    </lineage>
</organism>
<gene>
    <name evidence="2" type="ORF">DSM104440_02731</name>
</gene>
<accession>A0A6M4H9P4</accession>
<dbReference type="GO" id="GO:0016887">
    <property type="term" value="F:ATP hydrolysis activity"/>
    <property type="evidence" value="ECO:0007669"/>
    <property type="project" value="InterPro"/>
</dbReference>
<dbReference type="InParanoid" id="A0A6M4H9P4"/>
<dbReference type="Proteomes" id="UP000503096">
    <property type="component" value="Chromosome"/>
</dbReference>
<dbReference type="KEGG" id="upl:DSM104440_02731"/>
<evidence type="ECO:0000259" key="1">
    <source>
        <dbReference type="SMART" id="SM00382"/>
    </source>
</evidence>
<dbReference type="PANTHER" id="PTHR43581:SF2">
    <property type="entry name" value="EXCINUCLEASE ATPASE SUBUNIT"/>
    <property type="match status" value="1"/>
</dbReference>
<dbReference type="InterPro" id="IPR051396">
    <property type="entry name" value="Bact_Antivir_Def_Nuclease"/>
</dbReference>
<dbReference type="Pfam" id="PF13304">
    <property type="entry name" value="AAA_21"/>
    <property type="match status" value="1"/>
</dbReference>
<dbReference type="InterPro" id="IPR003593">
    <property type="entry name" value="AAA+_ATPase"/>
</dbReference>
<dbReference type="AlphaFoldDB" id="A0A6M4H9P4"/>
<reference evidence="2 3" key="1">
    <citation type="submission" date="2020-04" db="EMBL/GenBank/DDBJ databases">
        <title>Usitatibacter rugosus gen. nov., sp. nov. and Usitatibacter palustris sp. nov., novel members of Usitatibacteraceae fam. nov. within the order Nitrosomonadales isolated from soil.</title>
        <authorList>
            <person name="Huber K.J."/>
            <person name="Neumann-Schaal M."/>
            <person name="Geppert A."/>
            <person name="Luckner M."/>
            <person name="Wanner G."/>
            <person name="Overmann J."/>
        </authorList>
    </citation>
    <scope>NUCLEOTIDE SEQUENCE [LARGE SCALE GENOMIC DNA]</scope>
    <source>
        <strain evidence="2 3">Swamp67</strain>
    </source>
</reference>
<dbReference type="SMART" id="SM00382">
    <property type="entry name" value="AAA"/>
    <property type="match status" value="1"/>
</dbReference>
<dbReference type="PANTHER" id="PTHR43581">
    <property type="entry name" value="ATP/GTP PHOSPHATASE"/>
    <property type="match status" value="1"/>
</dbReference>